<organism evidence="1 2">
    <name type="scientific">Brassica carinata</name>
    <name type="common">Ethiopian mustard</name>
    <name type="synonym">Abyssinian cabbage</name>
    <dbReference type="NCBI Taxonomy" id="52824"/>
    <lineage>
        <taxon>Eukaryota</taxon>
        <taxon>Viridiplantae</taxon>
        <taxon>Streptophyta</taxon>
        <taxon>Embryophyta</taxon>
        <taxon>Tracheophyta</taxon>
        <taxon>Spermatophyta</taxon>
        <taxon>Magnoliopsida</taxon>
        <taxon>eudicotyledons</taxon>
        <taxon>Gunneridae</taxon>
        <taxon>Pentapetalae</taxon>
        <taxon>rosids</taxon>
        <taxon>malvids</taxon>
        <taxon>Brassicales</taxon>
        <taxon>Brassicaceae</taxon>
        <taxon>Brassiceae</taxon>
        <taxon>Brassica</taxon>
    </lineage>
</organism>
<sequence>MDGVIGTVLMWELEITTQMLRLLLVHSKTGWSLSKEVLRIQTSNTGQSPPITSKNKTRHVQDVLLDWDDFDSYDLMLINKWSVSGFDGSAEAYVNMRRPGSLVFKVF</sequence>
<comment type="caution">
    <text evidence="1">The sequence shown here is derived from an EMBL/GenBank/DDBJ whole genome shotgun (WGS) entry which is preliminary data.</text>
</comment>
<name>A0A8X7WK21_BRACI</name>
<accession>A0A8X7WK21</accession>
<keyword evidence="2" id="KW-1185">Reference proteome</keyword>
<dbReference type="Proteomes" id="UP000886595">
    <property type="component" value="Unassembled WGS sequence"/>
</dbReference>
<gene>
    <name evidence="1" type="ORF">Bca52824_003493</name>
</gene>
<evidence type="ECO:0000313" key="1">
    <source>
        <dbReference type="EMBL" id="KAG2332313.1"/>
    </source>
</evidence>
<protein>
    <submittedName>
        <fullName evidence="1">Uncharacterized protein</fullName>
    </submittedName>
</protein>
<proteinExistence type="predicted"/>
<dbReference type="AlphaFoldDB" id="A0A8X7WK21"/>
<reference evidence="1 2" key="1">
    <citation type="submission" date="2020-02" db="EMBL/GenBank/DDBJ databases">
        <authorList>
            <person name="Ma Q."/>
            <person name="Huang Y."/>
            <person name="Song X."/>
            <person name="Pei D."/>
        </authorList>
    </citation>
    <scope>NUCLEOTIDE SEQUENCE [LARGE SCALE GENOMIC DNA]</scope>
    <source>
        <strain evidence="1">Sxm20200214</strain>
        <tissue evidence="1">Leaf</tissue>
    </source>
</reference>
<dbReference type="EMBL" id="JAAMPC010000001">
    <property type="protein sequence ID" value="KAG2332313.1"/>
    <property type="molecule type" value="Genomic_DNA"/>
</dbReference>
<evidence type="ECO:0000313" key="2">
    <source>
        <dbReference type="Proteomes" id="UP000886595"/>
    </source>
</evidence>